<comment type="caution">
    <text evidence="2">The sequence shown here is derived from an EMBL/GenBank/DDBJ whole genome shotgun (WGS) entry which is preliminary data.</text>
</comment>
<sequence>MRISRAIMVVLLPLSLTLSGCVLVVDGSKGERSSSVFSQSDWQKLEQSNRKQIAALDTGESLAQVLDKMGTPDFDERLTKGDTDYRALFYRTHRVKSDGQTTRDECTPLVFENGTLIGWGEHKLKVAFGAELVSL</sequence>
<gene>
    <name evidence="2" type="ORF">CWE09_01295</name>
</gene>
<dbReference type="OrthoDB" id="6399368at2"/>
<dbReference type="Gene3D" id="3.30.1450.10">
    <property type="match status" value="1"/>
</dbReference>
<accession>A0A432W5Z5</accession>
<evidence type="ECO:0000313" key="3">
    <source>
        <dbReference type="Proteomes" id="UP000288293"/>
    </source>
</evidence>
<dbReference type="RefSeq" id="WP_126802098.1">
    <property type="nucleotide sequence ID" value="NZ_PIPL01000001.1"/>
</dbReference>
<evidence type="ECO:0000256" key="1">
    <source>
        <dbReference type="ARBA" id="ARBA00022729"/>
    </source>
</evidence>
<evidence type="ECO:0008006" key="4">
    <source>
        <dbReference type="Google" id="ProtNLM"/>
    </source>
</evidence>
<dbReference type="InterPro" id="IPR037873">
    <property type="entry name" value="BamE-like"/>
</dbReference>
<dbReference type="Pfam" id="PF11399">
    <property type="entry name" value="DUF3192"/>
    <property type="match status" value="1"/>
</dbReference>
<name>A0A432W5Z5_9GAMM</name>
<keyword evidence="3" id="KW-1185">Reference proteome</keyword>
<evidence type="ECO:0000313" key="2">
    <source>
        <dbReference type="EMBL" id="RUO25399.1"/>
    </source>
</evidence>
<dbReference type="Proteomes" id="UP000288293">
    <property type="component" value="Unassembled WGS sequence"/>
</dbReference>
<reference evidence="2 3" key="1">
    <citation type="journal article" date="2011" name="Front. Microbiol.">
        <title>Genomic signatures of strain selection and enhancement in Bacillus atrophaeus var. globigii, a historical biowarfare simulant.</title>
        <authorList>
            <person name="Gibbons H.S."/>
            <person name="Broomall S.M."/>
            <person name="McNew L.A."/>
            <person name="Daligault H."/>
            <person name="Chapman C."/>
            <person name="Bruce D."/>
            <person name="Karavis M."/>
            <person name="Krepps M."/>
            <person name="McGregor P.A."/>
            <person name="Hong C."/>
            <person name="Park K.H."/>
            <person name="Akmal A."/>
            <person name="Feldman A."/>
            <person name="Lin J.S."/>
            <person name="Chang W.E."/>
            <person name="Higgs B.W."/>
            <person name="Demirev P."/>
            <person name="Lindquist J."/>
            <person name="Liem A."/>
            <person name="Fochler E."/>
            <person name="Read T.D."/>
            <person name="Tapia R."/>
            <person name="Johnson S."/>
            <person name="Bishop-Lilly K.A."/>
            <person name="Detter C."/>
            <person name="Han C."/>
            <person name="Sozhamannan S."/>
            <person name="Rosenzweig C.N."/>
            <person name="Skowronski E.W."/>
        </authorList>
    </citation>
    <scope>NUCLEOTIDE SEQUENCE [LARGE SCALE GENOMIC DNA]</scope>
    <source>
        <strain evidence="2 3">MLST1</strain>
    </source>
</reference>
<dbReference type="InterPro" id="IPR021534">
    <property type="entry name" value="DUF3192"/>
</dbReference>
<organism evidence="2 3">
    <name type="scientific">Aliidiomarina minuta</name>
    <dbReference type="NCBI Taxonomy" id="880057"/>
    <lineage>
        <taxon>Bacteria</taxon>
        <taxon>Pseudomonadati</taxon>
        <taxon>Pseudomonadota</taxon>
        <taxon>Gammaproteobacteria</taxon>
        <taxon>Alteromonadales</taxon>
        <taxon>Idiomarinaceae</taxon>
        <taxon>Aliidiomarina</taxon>
    </lineage>
</organism>
<dbReference type="PROSITE" id="PS51257">
    <property type="entry name" value="PROKAR_LIPOPROTEIN"/>
    <property type="match status" value="1"/>
</dbReference>
<dbReference type="EMBL" id="PIPL01000001">
    <property type="protein sequence ID" value="RUO25399.1"/>
    <property type="molecule type" value="Genomic_DNA"/>
</dbReference>
<protein>
    <recommendedName>
        <fullName evidence="4">DUF3192 domain-containing protein</fullName>
    </recommendedName>
</protein>
<dbReference type="AlphaFoldDB" id="A0A432W5Z5"/>
<keyword evidence="1" id="KW-0732">Signal</keyword>
<proteinExistence type="predicted"/>